<reference evidence="8" key="1">
    <citation type="submission" date="2023-03" db="EMBL/GenBank/DDBJ databases">
        <authorList>
            <person name="Steffen K."/>
            <person name="Cardenas P."/>
        </authorList>
    </citation>
    <scope>NUCLEOTIDE SEQUENCE</scope>
</reference>
<evidence type="ECO:0000256" key="4">
    <source>
        <dbReference type="PROSITE-ProRule" id="PRU00125"/>
    </source>
</evidence>
<dbReference type="SMART" id="SM00132">
    <property type="entry name" value="LIM"/>
    <property type="match status" value="1"/>
</dbReference>
<dbReference type="Pfam" id="PF00595">
    <property type="entry name" value="PDZ"/>
    <property type="match status" value="1"/>
</dbReference>
<dbReference type="CDD" id="cd08368">
    <property type="entry name" value="LIM"/>
    <property type="match status" value="1"/>
</dbReference>
<feature type="compositionally biased region" description="Basic and acidic residues" evidence="5">
    <location>
        <begin position="528"/>
        <end position="543"/>
    </location>
</feature>
<dbReference type="SUPFAM" id="SSF47576">
    <property type="entry name" value="Calponin-homology domain, CH-domain"/>
    <property type="match status" value="1"/>
</dbReference>
<dbReference type="GO" id="GO:0023051">
    <property type="term" value="P:regulation of signaling"/>
    <property type="evidence" value="ECO:0007669"/>
    <property type="project" value="InterPro"/>
</dbReference>
<dbReference type="InterPro" id="IPR001781">
    <property type="entry name" value="Znf_LIM"/>
</dbReference>
<evidence type="ECO:0000313" key="8">
    <source>
        <dbReference type="EMBL" id="CAI8032224.1"/>
    </source>
</evidence>
<feature type="compositionally biased region" description="Basic and acidic residues" evidence="5">
    <location>
        <begin position="502"/>
        <end position="517"/>
    </location>
</feature>
<feature type="compositionally biased region" description="Basic and acidic residues" evidence="5">
    <location>
        <begin position="563"/>
        <end position="575"/>
    </location>
</feature>
<feature type="region of interest" description="Disordered" evidence="5">
    <location>
        <begin position="667"/>
        <end position="770"/>
    </location>
</feature>
<dbReference type="PANTHER" id="PTHR46767">
    <property type="entry name" value="LIM DOMAIN ONLY PROTEIN 7"/>
    <property type="match status" value="1"/>
</dbReference>
<dbReference type="InterPro" id="IPR029978">
    <property type="entry name" value="LMO-7"/>
</dbReference>
<evidence type="ECO:0000256" key="3">
    <source>
        <dbReference type="ARBA" id="ARBA00023038"/>
    </source>
</evidence>
<dbReference type="PROSITE" id="PS50023">
    <property type="entry name" value="LIM_DOMAIN_2"/>
    <property type="match status" value="1"/>
</dbReference>
<dbReference type="SMART" id="SM00228">
    <property type="entry name" value="PDZ"/>
    <property type="match status" value="1"/>
</dbReference>
<evidence type="ECO:0000259" key="7">
    <source>
        <dbReference type="PROSITE" id="PS50106"/>
    </source>
</evidence>
<dbReference type="InterPro" id="IPR001715">
    <property type="entry name" value="CH_dom"/>
</dbReference>
<feature type="compositionally biased region" description="Pro residues" evidence="5">
    <location>
        <begin position="584"/>
        <end position="601"/>
    </location>
</feature>
<evidence type="ECO:0000256" key="2">
    <source>
        <dbReference type="ARBA" id="ARBA00022833"/>
    </source>
</evidence>
<comment type="caution">
    <text evidence="8">The sequence shown here is derived from an EMBL/GenBank/DDBJ whole genome shotgun (WGS) entry which is preliminary data.</text>
</comment>
<feature type="compositionally biased region" description="Acidic residues" evidence="5">
    <location>
        <begin position="518"/>
        <end position="527"/>
    </location>
</feature>
<accession>A0AA35SML9</accession>
<keyword evidence="9" id="KW-1185">Reference proteome</keyword>
<dbReference type="PROSITE" id="PS50106">
    <property type="entry name" value="PDZ"/>
    <property type="match status" value="1"/>
</dbReference>
<dbReference type="SMART" id="SM00033">
    <property type="entry name" value="CH"/>
    <property type="match status" value="1"/>
</dbReference>
<feature type="compositionally biased region" description="Low complexity" evidence="5">
    <location>
        <begin position="732"/>
        <end position="742"/>
    </location>
</feature>
<feature type="region of interest" description="Disordered" evidence="5">
    <location>
        <begin position="177"/>
        <end position="212"/>
    </location>
</feature>
<dbReference type="CDD" id="cd00136">
    <property type="entry name" value="PDZ_canonical"/>
    <property type="match status" value="1"/>
</dbReference>
<feature type="domain" description="LIM zinc-binding" evidence="6">
    <location>
        <begin position="857"/>
        <end position="926"/>
    </location>
</feature>
<feature type="compositionally biased region" description="Polar residues" evidence="5">
    <location>
        <begin position="373"/>
        <end position="396"/>
    </location>
</feature>
<protein>
    <submittedName>
        <fullName evidence="8">LIM and calponin homology domains-containing protein 1</fullName>
    </submittedName>
</protein>
<keyword evidence="2 4" id="KW-0862">Zinc</keyword>
<feature type="domain" description="PDZ" evidence="7">
    <location>
        <begin position="217"/>
        <end position="300"/>
    </location>
</feature>
<dbReference type="InterPro" id="IPR036872">
    <property type="entry name" value="CH_dom_sf"/>
</dbReference>
<proteinExistence type="predicted"/>
<feature type="compositionally biased region" description="Polar residues" evidence="5">
    <location>
        <begin position="638"/>
        <end position="648"/>
    </location>
</feature>
<feature type="compositionally biased region" description="Pro residues" evidence="5">
    <location>
        <begin position="442"/>
        <end position="472"/>
    </location>
</feature>
<dbReference type="EMBL" id="CASHTH010002589">
    <property type="protein sequence ID" value="CAI8032224.1"/>
    <property type="molecule type" value="Genomic_DNA"/>
</dbReference>
<feature type="compositionally biased region" description="Pro residues" evidence="5">
    <location>
        <begin position="694"/>
        <end position="705"/>
    </location>
</feature>
<dbReference type="SUPFAM" id="SSF50156">
    <property type="entry name" value="PDZ domain-like"/>
    <property type="match status" value="1"/>
</dbReference>
<feature type="compositionally biased region" description="Pro residues" evidence="5">
    <location>
        <begin position="354"/>
        <end position="371"/>
    </location>
</feature>
<feature type="region of interest" description="Disordered" evidence="5">
    <location>
        <begin position="332"/>
        <end position="651"/>
    </location>
</feature>
<dbReference type="PROSITE" id="PS00478">
    <property type="entry name" value="LIM_DOMAIN_1"/>
    <property type="match status" value="1"/>
</dbReference>
<evidence type="ECO:0000256" key="1">
    <source>
        <dbReference type="ARBA" id="ARBA00022723"/>
    </source>
</evidence>
<dbReference type="InterPro" id="IPR036034">
    <property type="entry name" value="PDZ_sf"/>
</dbReference>
<organism evidence="8 9">
    <name type="scientific">Geodia barretti</name>
    <name type="common">Barrett's horny sponge</name>
    <dbReference type="NCBI Taxonomy" id="519541"/>
    <lineage>
        <taxon>Eukaryota</taxon>
        <taxon>Metazoa</taxon>
        <taxon>Porifera</taxon>
        <taxon>Demospongiae</taxon>
        <taxon>Heteroscleromorpha</taxon>
        <taxon>Tetractinellida</taxon>
        <taxon>Astrophorina</taxon>
        <taxon>Geodiidae</taxon>
        <taxon>Geodia</taxon>
    </lineage>
</organism>
<dbReference type="Pfam" id="PF00307">
    <property type="entry name" value="CH"/>
    <property type="match status" value="1"/>
</dbReference>
<dbReference type="InterPro" id="IPR001478">
    <property type="entry name" value="PDZ"/>
</dbReference>
<dbReference type="GO" id="GO:0030155">
    <property type="term" value="P:regulation of cell adhesion"/>
    <property type="evidence" value="ECO:0007669"/>
    <property type="project" value="InterPro"/>
</dbReference>
<feature type="compositionally biased region" description="Polar residues" evidence="5">
    <location>
        <begin position="193"/>
        <end position="203"/>
    </location>
</feature>
<evidence type="ECO:0000313" key="9">
    <source>
        <dbReference type="Proteomes" id="UP001174909"/>
    </source>
</evidence>
<name>A0AA35SML9_GEOBA</name>
<gene>
    <name evidence="8" type="ORF">GBAR_LOCUS18238</name>
</gene>
<evidence type="ECO:0000256" key="5">
    <source>
        <dbReference type="SAM" id="MobiDB-lite"/>
    </source>
</evidence>
<dbReference type="Gene3D" id="2.30.42.10">
    <property type="match status" value="1"/>
</dbReference>
<dbReference type="GO" id="GO:0046872">
    <property type="term" value="F:metal ion binding"/>
    <property type="evidence" value="ECO:0007669"/>
    <property type="project" value="UniProtKB-KW"/>
</dbReference>
<dbReference type="Gene3D" id="2.10.110.10">
    <property type="entry name" value="Cysteine Rich Protein"/>
    <property type="match status" value="1"/>
</dbReference>
<dbReference type="PANTHER" id="PTHR46767:SF2">
    <property type="entry name" value="LIM DOMAIN 7B"/>
    <property type="match status" value="1"/>
</dbReference>
<dbReference type="Proteomes" id="UP001174909">
    <property type="component" value="Unassembled WGS sequence"/>
</dbReference>
<keyword evidence="1 4" id="KW-0479">Metal-binding</keyword>
<dbReference type="AlphaFoldDB" id="A0AA35SML9"/>
<evidence type="ECO:0000259" key="6">
    <source>
        <dbReference type="PROSITE" id="PS50023"/>
    </source>
</evidence>
<sequence>MPESHSETVALAVRAATEWMEAATGRRFPPDRTFRATLEDGVLLCELMDNLSPGLLRHTPHLRNVERFLMGCKDLGMSNEQLFEDTDLRDPSLPDQSRDKRKSLNERLKSVCLTLFWLSQIADYSGPQLDLTPFTALFPDHEVMPREALTSEEEQTADQLLADIQTAVDEMLKDFQTNNISPESTPPSSQPPLHTSSSASIDKSSYHHYQVDSDRESVEIEMRISGGGFGFQVRGGLDTMSNAQVDMVLPGSAAEKGRVQSGDEIISVNDRDVTGLRHADLVATIRQAGNEGYISLGLLRMVEERPSNPLPPEEELTRQTAALKRMYPKSHQLLDSPLGSTLTPVQEEEFELSPPLPPLPGELNEPLPPLPGETSTFHPPSSDNSTLPPQPGESQVSPAPYISPLPPLPGETGPSPMSPGVAAVASARESVREMEELQLAMVPPPDPSPPKLPPPPPQRSDPPTSPQLPPPLEEVEEEGAELTSEELEAIVEGLGRASQSSERGEGEGEEQRDGKRDEEEEEEEEGDVKDIPWEPKAQWEDNNVRVGEGGSGERKKGRIWSFLEEKTRVSNEERAQASTSSKLPTPPRAPVFRKPPPPKVLPKPVRKKSVEQPVVEEGGEGGGGEEAVFIPSRDPNMITIQSTSSTEPLNVRPVMAEEVELHGDIKIQKVAHTRWTPQKKSLEQVQKTISNPVHTPPTETPPKPLTPQEGRYGGATPPGPVKQVSMPQFPPRGGQQKGSRGQRLAEQTRVNRALPVGGPPPAARGRVQSVSTGAVQQLNGGASYDSLSNVARDIQHQSSQQQQAKARSRTWGPRERNKFTGGPTQPARPSLATMIPDIQRQDGPQQAFLVRPADPSLPCSLCHRPLGPQPPLIAIPGLHLHFHPQCFVCPVCHTYLSPPRGHTSTTVMVRNMRPHCHYCTSNTQGVQATEC</sequence>
<keyword evidence="3 4" id="KW-0440">LIM domain</keyword>
<feature type="region of interest" description="Disordered" evidence="5">
    <location>
        <begin position="793"/>
        <end position="830"/>
    </location>
</feature>
<feature type="compositionally biased region" description="Polar residues" evidence="5">
    <location>
        <begin position="675"/>
        <end position="691"/>
    </location>
</feature>
<dbReference type="Gene3D" id="1.10.418.10">
    <property type="entry name" value="Calponin-like domain"/>
    <property type="match status" value="1"/>
</dbReference>
<feature type="compositionally biased region" description="Acidic residues" evidence="5">
    <location>
        <begin position="473"/>
        <end position="489"/>
    </location>
</feature>